<protein>
    <recommendedName>
        <fullName evidence="4">CU044_5270 family protein</fullName>
    </recommendedName>
</protein>
<evidence type="ECO:0000256" key="1">
    <source>
        <dbReference type="SAM" id="Phobius"/>
    </source>
</evidence>
<accession>A0ABQ5NCW3</accession>
<keyword evidence="1" id="KW-0472">Membrane</keyword>
<dbReference type="EMBL" id="BRZC01000002">
    <property type="protein sequence ID" value="GLC83634.1"/>
    <property type="molecule type" value="Genomic_DNA"/>
</dbReference>
<dbReference type="Proteomes" id="UP001165068">
    <property type="component" value="Unassembled WGS sequence"/>
</dbReference>
<keyword evidence="1" id="KW-1133">Transmembrane helix</keyword>
<name>A0ABQ5NCW3_9MICO</name>
<dbReference type="RefSeq" id="WP_285630135.1">
    <property type="nucleotide sequence ID" value="NZ_BAAAUK010000001.1"/>
</dbReference>
<feature type="transmembrane region" description="Helical" evidence="1">
    <location>
        <begin position="49"/>
        <end position="73"/>
    </location>
</feature>
<evidence type="ECO:0000313" key="3">
    <source>
        <dbReference type="Proteomes" id="UP001165068"/>
    </source>
</evidence>
<proteinExistence type="predicted"/>
<keyword evidence="1" id="KW-0812">Transmembrane</keyword>
<evidence type="ECO:0000313" key="2">
    <source>
        <dbReference type="EMBL" id="GLC83634.1"/>
    </source>
</evidence>
<keyword evidence="3" id="KW-1185">Reference proteome</keyword>
<organism evidence="2 3">
    <name type="scientific">Microbacterium arabinogalactanolyticum</name>
    <dbReference type="NCBI Taxonomy" id="69365"/>
    <lineage>
        <taxon>Bacteria</taxon>
        <taxon>Bacillati</taxon>
        <taxon>Actinomycetota</taxon>
        <taxon>Actinomycetes</taxon>
        <taxon>Micrococcales</taxon>
        <taxon>Microbacteriaceae</taxon>
        <taxon>Microbacterium</taxon>
    </lineage>
</organism>
<comment type="caution">
    <text evidence="2">The sequence shown here is derived from an EMBL/GenBank/DDBJ whole genome shotgun (WGS) entry which is preliminary data.</text>
</comment>
<gene>
    <name evidence="2" type="ORF">MIAR_02220</name>
</gene>
<reference evidence="2" key="1">
    <citation type="submission" date="2022-08" db="EMBL/GenBank/DDBJ databases">
        <title>Draft genome sequence of Microbacterium arabinogalactanolyticum JCM 9171.</title>
        <authorList>
            <person name="Fujita K."/>
            <person name="Ishiwata A."/>
            <person name="Fushinobu S."/>
        </authorList>
    </citation>
    <scope>NUCLEOTIDE SEQUENCE</scope>
    <source>
        <strain evidence="2">JCM 9171</strain>
    </source>
</reference>
<evidence type="ECO:0008006" key="4">
    <source>
        <dbReference type="Google" id="ProtNLM"/>
    </source>
</evidence>
<sequence length="341" mass="36170">MSLIEQVRRIGADDTGITEENVRTARLALLRETNRARGGRRTRTNRRTLWAGVGAGGLVAGAAVVAMVVGSVLSPSATPSASAAEVLNAAAARTSSATVLHPAPGQYIRISETSTQTLGWHEDPSAPDGGWWESAASDTSAKVRIRSSLYVPADRRHDWIQTWGERFTVLSISGPDAVTAGKVLESEMRDQKTEVLPAGTYADADAPEDAGAGVAPPRNGMQCFYDSMPRDPKKLIAWLDAFEPASDFGCGSPDLADPVGFNLAPADLRETMFHALALVDGAKIVKVEGDVTTISFPEASGSSWRDTIDVDTARGLIVGRGYGSSDSWSSRVEMSIVDEAP</sequence>